<organism evidence="2 3">
    <name type="scientific">Plasmodium vivax North Korean</name>
    <dbReference type="NCBI Taxonomy" id="1035514"/>
    <lineage>
        <taxon>Eukaryota</taxon>
        <taxon>Sar</taxon>
        <taxon>Alveolata</taxon>
        <taxon>Apicomplexa</taxon>
        <taxon>Aconoidasida</taxon>
        <taxon>Haemosporida</taxon>
        <taxon>Plasmodiidae</taxon>
        <taxon>Plasmodium</taxon>
        <taxon>Plasmodium (Plasmodium)</taxon>
    </lineage>
</organism>
<dbReference type="InterPro" id="IPR022139">
    <property type="entry name" value="Fam-L/Fam-M-like_plasmodium"/>
</dbReference>
<protein>
    <recommendedName>
        <fullName evidence="4">Variable surface protein Vir35</fullName>
    </recommendedName>
</protein>
<name>A0A0J9TVU2_PLAVI</name>
<keyword evidence="1" id="KW-0472">Membrane</keyword>
<dbReference type="Pfam" id="PF12420">
    <property type="entry name" value="DUF3671"/>
    <property type="match status" value="1"/>
</dbReference>
<dbReference type="EMBL" id="KQ235436">
    <property type="protein sequence ID" value="KMZ98952.1"/>
    <property type="molecule type" value="Genomic_DNA"/>
</dbReference>
<sequence length="258" mass="31340">MLDTILFKKYLIISKHETKYNYKQHLIIFNILIYILINYIFPFYYQNSYISFFDVERNNHNIFAKRSCRLLVNESVHDKLSSKKLDYSDNYKLFDGNEGLTPYAKLKEDYSNNYRAYMKDLKRKYRKKNVFKKLDCYCEEKVFNAIKNFDKIADSMTCSKRNFFKILLKKYCLYLIFFCFFFSFGNIIPILSLKGYKKTSDTYETFWEKKGISDYPFHIYLYFYLILWIIIIFAIIYTLLKIVKYDGIRAGKSKRKSK</sequence>
<dbReference type="AlphaFoldDB" id="A0A0J9TVU2"/>
<keyword evidence="1" id="KW-1133">Transmembrane helix</keyword>
<reference evidence="2 3" key="1">
    <citation type="submission" date="2011-09" db="EMBL/GenBank/DDBJ databases">
        <title>The Genome Sequence of Plasmodium vivax North Korean.</title>
        <authorList>
            <consortium name="The Broad Institute Genome Sequencing Platform"/>
            <consortium name="The Broad Institute Genome Sequencing Center for Infectious Disease"/>
            <person name="Neafsey D."/>
            <person name="Carlton J."/>
            <person name="Barnwell J."/>
            <person name="Collins W."/>
            <person name="Escalante A."/>
            <person name="Mullikin J."/>
            <person name="Saul A."/>
            <person name="Guigo R."/>
            <person name="Camara F."/>
            <person name="Young S.K."/>
            <person name="Zeng Q."/>
            <person name="Gargeya S."/>
            <person name="Fitzgerald M."/>
            <person name="Haas B."/>
            <person name="Abouelleil A."/>
            <person name="Alvarado L."/>
            <person name="Arachchi H.M."/>
            <person name="Berlin A."/>
            <person name="Brown A."/>
            <person name="Chapman S.B."/>
            <person name="Chen Z."/>
            <person name="Dunbar C."/>
            <person name="Freedman E."/>
            <person name="Gearin G."/>
            <person name="Gellesch M."/>
            <person name="Goldberg J."/>
            <person name="Griggs A."/>
            <person name="Gujja S."/>
            <person name="Heiman D."/>
            <person name="Howarth C."/>
            <person name="Larson L."/>
            <person name="Lui A."/>
            <person name="MacDonald P.J.P."/>
            <person name="Montmayeur A."/>
            <person name="Murphy C."/>
            <person name="Neiman D."/>
            <person name="Pearson M."/>
            <person name="Priest M."/>
            <person name="Roberts A."/>
            <person name="Saif S."/>
            <person name="Shea T."/>
            <person name="Shenoy N."/>
            <person name="Sisk P."/>
            <person name="Stolte C."/>
            <person name="Sykes S."/>
            <person name="Wortman J."/>
            <person name="Nusbaum C."/>
            <person name="Birren B."/>
        </authorList>
    </citation>
    <scope>NUCLEOTIDE SEQUENCE [LARGE SCALE GENOMIC DNA]</scope>
    <source>
        <strain evidence="2 3">North Korean</strain>
    </source>
</reference>
<evidence type="ECO:0000313" key="2">
    <source>
        <dbReference type="EMBL" id="KMZ98952.1"/>
    </source>
</evidence>
<accession>A0A0J9TVU2</accession>
<evidence type="ECO:0000256" key="1">
    <source>
        <dbReference type="SAM" id="Phobius"/>
    </source>
</evidence>
<gene>
    <name evidence="2" type="ORF">PVNG_05664</name>
</gene>
<feature type="transmembrane region" description="Helical" evidence="1">
    <location>
        <begin position="171"/>
        <end position="191"/>
    </location>
</feature>
<feature type="transmembrane region" description="Helical" evidence="1">
    <location>
        <begin position="26"/>
        <end position="45"/>
    </location>
</feature>
<proteinExistence type="predicted"/>
<evidence type="ECO:0008006" key="4">
    <source>
        <dbReference type="Google" id="ProtNLM"/>
    </source>
</evidence>
<evidence type="ECO:0000313" key="3">
    <source>
        <dbReference type="Proteomes" id="UP000053239"/>
    </source>
</evidence>
<feature type="transmembrane region" description="Helical" evidence="1">
    <location>
        <begin position="219"/>
        <end position="240"/>
    </location>
</feature>
<keyword evidence="1" id="KW-0812">Transmembrane</keyword>
<dbReference type="Proteomes" id="UP000053239">
    <property type="component" value="Unassembled WGS sequence"/>
</dbReference>